<dbReference type="InParanoid" id="A0A163KG10"/>
<protein>
    <submittedName>
        <fullName evidence="3">Uncharacterized protein</fullName>
    </submittedName>
</protein>
<dbReference type="AlphaFoldDB" id="A0A163KG10"/>
<feature type="region of interest" description="Disordered" evidence="1">
    <location>
        <begin position="111"/>
        <end position="164"/>
    </location>
</feature>
<organism evidence="3">
    <name type="scientific">Absidia glauca</name>
    <name type="common">Pin mould</name>
    <dbReference type="NCBI Taxonomy" id="4829"/>
    <lineage>
        <taxon>Eukaryota</taxon>
        <taxon>Fungi</taxon>
        <taxon>Fungi incertae sedis</taxon>
        <taxon>Mucoromycota</taxon>
        <taxon>Mucoromycotina</taxon>
        <taxon>Mucoromycetes</taxon>
        <taxon>Mucorales</taxon>
        <taxon>Cunninghamellaceae</taxon>
        <taxon>Absidia</taxon>
    </lineage>
</organism>
<dbReference type="OrthoDB" id="2288013at2759"/>
<keyword evidence="2" id="KW-0812">Transmembrane</keyword>
<evidence type="ECO:0000313" key="4">
    <source>
        <dbReference type="Proteomes" id="UP000078561"/>
    </source>
</evidence>
<keyword evidence="2" id="KW-0472">Membrane</keyword>
<reference evidence="3" key="1">
    <citation type="submission" date="2016-04" db="EMBL/GenBank/DDBJ databases">
        <authorList>
            <person name="Evans L.H."/>
            <person name="Alamgir A."/>
            <person name="Owens N."/>
            <person name="Weber N.D."/>
            <person name="Virtaneva K."/>
            <person name="Barbian K."/>
            <person name="Babar A."/>
            <person name="Rosenke K."/>
        </authorList>
    </citation>
    <scope>NUCLEOTIDE SEQUENCE [LARGE SCALE GENOMIC DNA]</scope>
    <source>
        <strain evidence="3">CBS 101.48</strain>
    </source>
</reference>
<dbReference type="Proteomes" id="UP000078561">
    <property type="component" value="Unassembled WGS sequence"/>
</dbReference>
<evidence type="ECO:0000256" key="2">
    <source>
        <dbReference type="SAM" id="Phobius"/>
    </source>
</evidence>
<keyword evidence="4" id="KW-1185">Reference proteome</keyword>
<feature type="transmembrane region" description="Helical" evidence="2">
    <location>
        <begin position="212"/>
        <end position="234"/>
    </location>
</feature>
<feature type="compositionally biased region" description="Basic and acidic residues" evidence="1">
    <location>
        <begin position="151"/>
        <end position="160"/>
    </location>
</feature>
<proteinExistence type="predicted"/>
<dbReference type="EMBL" id="LT554871">
    <property type="protein sequence ID" value="SAM08035.1"/>
    <property type="molecule type" value="Genomic_DNA"/>
</dbReference>
<gene>
    <name evidence="3" type="primary">ABSGL_13693.1 scaffold 14267</name>
</gene>
<feature type="compositionally biased region" description="Pro residues" evidence="1">
    <location>
        <begin position="29"/>
        <end position="48"/>
    </location>
</feature>
<feature type="transmembrane region" description="Helical" evidence="2">
    <location>
        <begin position="171"/>
        <end position="192"/>
    </location>
</feature>
<keyword evidence="2" id="KW-1133">Transmembrane helix</keyword>
<accession>A0A163KG10</accession>
<feature type="region of interest" description="Disordered" evidence="1">
    <location>
        <begin position="22"/>
        <end position="97"/>
    </location>
</feature>
<name>A0A163KG10_ABSGL</name>
<evidence type="ECO:0000256" key="1">
    <source>
        <dbReference type="SAM" id="MobiDB-lite"/>
    </source>
</evidence>
<sequence>MTSPSRATYLPRWSNHLTEQLLSYKSSTPSPPPPPPQSKVPSSPPLPPLRRLNNDSGTASVSLNNPNEENEKQKGRAYRHHQADTPFTMKTNQGDQGHDIHQLWSNLAKQLPSSSLDTKKQRTDSGLGIPSTKATAEPKAPPPPPPQSTWAHEEDQFDPHNDDDDDDDRPIGMLLFWFGFLCPLLWWIGSFWPRHADRQGKMAHRWQLINRIMSISFCILLILLLLAIGVWYHFAV</sequence>
<feature type="compositionally biased region" description="Polar residues" evidence="1">
    <location>
        <begin position="54"/>
        <end position="67"/>
    </location>
</feature>
<evidence type="ECO:0000313" key="3">
    <source>
        <dbReference type="EMBL" id="SAM08035.1"/>
    </source>
</evidence>